<comment type="similarity">
    <text evidence="4">Belongs to the PNP/MTAP phosphorylase family. MTAP subfamily.</text>
</comment>
<evidence type="ECO:0000256" key="1">
    <source>
        <dbReference type="ARBA" id="ARBA00022676"/>
    </source>
</evidence>
<protein>
    <recommendedName>
        <fullName evidence="4">S-methyl-5'-thioadenosine phosphorylase</fullName>
        <ecNumber evidence="4">2.4.2.28</ecNumber>
    </recommendedName>
    <alternativeName>
        <fullName evidence="4">5'-methylthioadenosine phosphorylase</fullName>
        <shortName evidence="4">MTA phosphorylase</shortName>
        <shortName evidence="4">MTAP</shortName>
        <shortName evidence="4">MTAPase</shortName>
    </alternativeName>
</protein>
<organism evidence="6 7">
    <name type="scientific">Trichomalopsis sarcophagae</name>
    <dbReference type="NCBI Taxonomy" id="543379"/>
    <lineage>
        <taxon>Eukaryota</taxon>
        <taxon>Metazoa</taxon>
        <taxon>Ecdysozoa</taxon>
        <taxon>Arthropoda</taxon>
        <taxon>Hexapoda</taxon>
        <taxon>Insecta</taxon>
        <taxon>Pterygota</taxon>
        <taxon>Neoptera</taxon>
        <taxon>Endopterygota</taxon>
        <taxon>Hymenoptera</taxon>
        <taxon>Apocrita</taxon>
        <taxon>Proctotrupomorpha</taxon>
        <taxon>Chalcidoidea</taxon>
        <taxon>Pteromalidae</taxon>
        <taxon>Pteromalinae</taxon>
        <taxon>Trichomalopsis</taxon>
    </lineage>
</organism>
<feature type="binding site" evidence="4">
    <location>
        <begin position="221"/>
        <end position="223"/>
    </location>
    <ligand>
        <name>substrate</name>
    </ligand>
</feature>
<reference evidence="6 7" key="1">
    <citation type="journal article" date="2017" name="Curr. Biol.">
        <title>The Evolution of Venom by Co-option of Single-Copy Genes.</title>
        <authorList>
            <person name="Martinson E.O."/>
            <person name="Mrinalini"/>
            <person name="Kelkar Y.D."/>
            <person name="Chang C.H."/>
            <person name="Werren J.H."/>
        </authorList>
    </citation>
    <scope>NUCLEOTIDE SEQUENCE [LARGE SCALE GENOMIC DNA]</scope>
    <source>
        <strain evidence="6 7">Alberta</strain>
        <tissue evidence="6">Whole body</tissue>
    </source>
</reference>
<dbReference type="SUPFAM" id="SSF53167">
    <property type="entry name" value="Purine and uridine phosphorylases"/>
    <property type="match status" value="1"/>
</dbReference>
<dbReference type="Pfam" id="PF01048">
    <property type="entry name" value="PNP_UDP_1"/>
    <property type="match status" value="1"/>
</dbReference>
<feature type="domain" description="Nucleoside phosphorylase" evidence="5">
    <location>
        <begin position="7"/>
        <end position="256"/>
    </location>
</feature>
<keyword evidence="4" id="KW-0963">Cytoplasm</keyword>
<feature type="binding site" evidence="4">
    <location>
        <begin position="61"/>
        <end position="62"/>
    </location>
    <ligand>
        <name>phosphate</name>
        <dbReference type="ChEBI" id="CHEBI:43474"/>
    </ligand>
</feature>
<feature type="site" description="Important for substrate specificity" evidence="4">
    <location>
        <position position="234"/>
    </location>
</feature>
<evidence type="ECO:0000256" key="4">
    <source>
        <dbReference type="HAMAP-Rule" id="MF_03155"/>
    </source>
</evidence>
<comment type="subcellular location">
    <subcellularLocation>
        <location evidence="4">Cytoplasm</location>
    </subcellularLocation>
    <subcellularLocation>
        <location evidence="4">Nucleus</location>
    </subcellularLocation>
</comment>
<dbReference type="InterPro" id="IPR000845">
    <property type="entry name" value="Nucleoside_phosphorylase_d"/>
</dbReference>
<dbReference type="PANTHER" id="PTHR42679">
    <property type="entry name" value="S-METHYL-5'-THIOADENOSINE PHOSPHORYLASE"/>
    <property type="match status" value="1"/>
</dbReference>
<comment type="function">
    <text evidence="4">Catalyzes the reversible phosphorylation of S-methyl-5'-thioadenosine (MTA) to adenine and 5-methylthioribose-1-phosphate. Involved in the breakdown of MTA, a major by-product of polyamine biosynthesis. Responsible for the first step in the methionine salvage pathway after MTA has been generated from S-adenosylmethionine. Has broad substrate specificity with 6-aminopurine nucleosides as preferred substrates.</text>
</comment>
<dbReference type="InterPro" id="IPR010044">
    <property type="entry name" value="MTAP"/>
</dbReference>
<dbReference type="Gene3D" id="3.40.50.1580">
    <property type="entry name" value="Nucleoside phosphorylase domain"/>
    <property type="match status" value="1"/>
</dbReference>
<dbReference type="UniPathway" id="UPA00904">
    <property type="reaction ID" value="UER00873"/>
</dbReference>
<dbReference type="AlphaFoldDB" id="A0A232EJG1"/>
<feature type="binding site" evidence="4">
    <location>
        <position position="197"/>
    </location>
    <ligand>
        <name>substrate</name>
    </ligand>
</feature>
<feature type="site" description="Important for substrate specificity" evidence="4">
    <location>
        <position position="179"/>
    </location>
</feature>
<dbReference type="GO" id="GO:0017061">
    <property type="term" value="F:S-methyl-5-thioadenosine phosphorylase activity"/>
    <property type="evidence" value="ECO:0007669"/>
    <property type="project" value="UniProtKB-UniRule"/>
</dbReference>
<dbReference type="HAMAP" id="MF_01963">
    <property type="entry name" value="MTAP"/>
    <property type="match status" value="1"/>
</dbReference>
<dbReference type="Proteomes" id="UP000215335">
    <property type="component" value="Unassembled WGS sequence"/>
</dbReference>
<evidence type="ECO:0000313" key="6">
    <source>
        <dbReference type="EMBL" id="OXU18485.1"/>
    </source>
</evidence>
<comment type="pathway">
    <text evidence="4">Amino-acid biosynthesis; L-methionine biosynthesis via salvage pathway; S-methyl-5-thio-alpha-D-ribose 1-phosphate from S-methyl-5'-thioadenosine (phosphorylase route): step 1/1.</text>
</comment>
<keyword evidence="3 4" id="KW-0660">Purine salvage</keyword>
<comment type="catalytic activity">
    <reaction evidence="4">
        <text>S-methyl-5'-thioadenosine + phosphate = 5-(methylsulfanyl)-alpha-D-ribose 1-phosphate + adenine</text>
        <dbReference type="Rhea" id="RHEA:11852"/>
        <dbReference type="ChEBI" id="CHEBI:16708"/>
        <dbReference type="ChEBI" id="CHEBI:17509"/>
        <dbReference type="ChEBI" id="CHEBI:43474"/>
        <dbReference type="ChEBI" id="CHEBI:58533"/>
        <dbReference type="EC" id="2.4.2.28"/>
    </reaction>
</comment>
<dbReference type="GO" id="GO:0005829">
    <property type="term" value="C:cytosol"/>
    <property type="evidence" value="ECO:0007669"/>
    <property type="project" value="TreeGrafter"/>
</dbReference>
<dbReference type="GO" id="GO:0006166">
    <property type="term" value="P:purine ribonucleoside salvage"/>
    <property type="evidence" value="ECO:0007669"/>
    <property type="project" value="UniProtKB-KW"/>
</dbReference>
<dbReference type="InterPro" id="IPR035994">
    <property type="entry name" value="Nucleoside_phosphorylase_sf"/>
</dbReference>
<feature type="binding site" evidence="4">
    <location>
        <position position="14"/>
    </location>
    <ligand>
        <name>phosphate</name>
        <dbReference type="ChEBI" id="CHEBI:43474"/>
    </ligand>
</feature>
<keyword evidence="1 4" id="KW-0328">Glycosyltransferase</keyword>
<comment type="subunit">
    <text evidence="4">Homotrimer.</text>
</comment>
<keyword evidence="7" id="KW-1185">Reference proteome</keyword>
<evidence type="ECO:0000256" key="2">
    <source>
        <dbReference type="ARBA" id="ARBA00022679"/>
    </source>
</evidence>
<gene>
    <name evidence="6" type="ORF">TSAR_006714</name>
</gene>
<dbReference type="STRING" id="543379.A0A232EJG1"/>
<dbReference type="CDD" id="cd09010">
    <property type="entry name" value="MTAP_SsMTAPII_like_MTIP"/>
    <property type="match status" value="1"/>
</dbReference>
<proteinExistence type="inferred from homology"/>
<keyword evidence="2 4" id="KW-0808">Transferase</keyword>
<evidence type="ECO:0000259" key="5">
    <source>
        <dbReference type="Pfam" id="PF01048"/>
    </source>
</evidence>
<dbReference type="PANTHER" id="PTHR42679:SF2">
    <property type="entry name" value="S-METHYL-5'-THIOADENOSINE PHOSPHORYLASE"/>
    <property type="match status" value="1"/>
</dbReference>
<dbReference type="OrthoDB" id="431409at2759"/>
<sequence>MAKHKIKVGIIGGSGLSDPDNLIFKYKSEIPQEDARNEFGLPSSALHEGTIAGLDVVLLSRHGPGHKITPTSVNYRANIESLRLAGCTHILASTACGSLSESISRGQLVIPDSFIDRTIHRKATFYDGTSQNYPGVCHVPMEPAFDPRTSRVLEDAAAKIGLPVRRGGTIVSIEGPRFSSKAESNMFRQWGGHLINMTTCPEVILAKEAGMLYAAVAIATDYDCWRDATDTVCAADVLTVFKKNVGKVTQLLVQAVELLAQENWDDHIDSLKNVLKTNNVSSH</sequence>
<name>A0A232EJG1_9HYME</name>
<evidence type="ECO:0000313" key="7">
    <source>
        <dbReference type="Proteomes" id="UP000215335"/>
    </source>
</evidence>
<dbReference type="EMBL" id="NNAY01004023">
    <property type="protein sequence ID" value="OXU18485.1"/>
    <property type="molecule type" value="Genomic_DNA"/>
</dbReference>
<evidence type="ECO:0000256" key="3">
    <source>
        <dbReference type="ARBA" id="ARBA00022726"/>
    </source>
</evidence>
<dbReference type="EC" id="2.4.2.28" evidence="4"/>
<accession>A0A232EJG1</accession>
<feature type="binding site" evidence="4">
    <location>
        <begin position="94"/>
        <end position="95"/>
    </location>
    <ligand>
        <name>phosphate</name>
        <dbReference type="ChEBI" id="CHEBI:43474"/>
    </ligand>
</feature>
<feature type="binding site" evidence="4">
    <location>
        <position position="198"/>
    </location>
    <ligand>
        <name>phosphate</name>
        <dbReference type="ChEBI" id="CHEBI:43474"/>
    </ligand>
</feature>
<comment type="caution">
    <text evidence="6">The sequence shown here is derived from an EMBL/GenBank/DDBJ whole genome shotgun (WGS) entry which is preliminary data.</text>
</comment>
<dbReference type="GO" id="GO:0005634">
    <property type="term" value="C:nucleus"/>
    <property type="evidence" value="ECO:0007669"/>
    <property type="project" value="UniProtKB-SubCell"/>
</dbReference>
<keyword evidence="4" id="KW-0539">Nucleus</keyword>
<dbReference type="GO" id="GO:0019509">
    <property type="term" value="P:L-methionine salvage from methylthioadenosine"/>
    <property type="evidence" value="ECO:0007669"/>
    <property type="project" value="UniProtKB-UniRule"/>
</dbReference>